<gene>
    <name evidence="3" type="ordered locus">sce9281</name>
</gene>
<dbReference type="NCBIfam" id="TIGR04416">
    <property type="entry name" value="group_II_RT_mat"/>
    <property type="match status" value="1"/>
</dbReference>
<dbReference type="Proteomes" id="UP000002139">
    <property type="component" value="Chromosome"/>
</dbReference>
<name>A9GE79_SORC5</name>
<dbReference type="eggNOG" id="COG3344">
    <property type="taxonomic scope" value="Bacteria"/>
</dbReference>
<dbReference type="RefSeq" id="WP_012241889.1">
    <property type="nucleotide sequence ID" value="NC_010162.1"/>
</dbReference>
<comment type="similarity">
    <text evidence="1">Belongs to the bacterial reverse transcriptase family.</text>
</comment>
<proteinExistence type="inferred from homology"/>
<dbReference type="PANTHER" id="PTHR34047">
    <property type="entry name" value="NUCLEAR INTRON MATURASE 1, MITOCHONDRIAL-RELATED"/>
    <property type="match status" value="1"/>
</dbReference>
<keyword evidence="3" id="KW-0695">RNA-directed DNA polymerase</keyword>
<dbReference type="AlphaFoldDB" id="A9GE79"/>
<sequence>MYGEELDARLLDLQDRILRGSYHPQPVRRVHIPKGSGTRPLGIPALEDKIVQQAVRRGLELIYESMFLGFSYGFRPRRSTHDALDALAVAIGKRKVNWIVDADIRAFYDTIAHAWMQRFIEHRIGDRRLVRLLMKWLHAGVMEDGVLHEVDEGTPQGGIISPLMANIYLHYVLDLWAHAWRKRHARGEVYIVRYADDVVMGFEDGRDARSMRAALSKRLASFGLELHPDKTRVLFFGRYAYEKCERRGLRKPATFDFLGFTHITTRDKRGWFRLHRRTSRKKREAKLAALRKELRRRWHDPASTQHAWLASVLRGRYAYYGVPGNERAMATFRAHLRHAWYRQLHRRSQRARRNVAEVQRFERRYPLPKPRIAHPWPEQRFRRP</sequence>
<dbReference type="InterPro" id="IPR043502">
    <property type="entry name" value="DNA/RNA_pol_sf"/>
</dbReference>
<dbReference type="KEGG" id="scl:sce9281"/>
<dbReference type="HOGENOM" id="CLU_013584_6_1_7"/>
<dbReference type="GO" id="GO:0003964">
    <property type="term" value="F:RNA-directed DNA polymerase activity"/>
    <property type="evidence" value="ECO:0007669"/>
    <property type="project" value="UniProtKB-KW"/>
</dbReference>
<accession>A9GE79</accession>
<dbReference type="InterPro" id="IPR030931">
    <property type="entry name" value="Group_II_RT_mat"/>
</dbReference>
<evidence type="ECO:0000313" key="4">
    <source>
        <dbReference type="Proteomes" id="UP000002139"/>
    </source>
</evidence>
<dbReference type="Pfam" id="PF00078">
    <property type="entry name" value="RVT_1"/>
    <property type="match status" value="1"/>
</dbReference>
<organism evidence="3 4">
    <name type="scientific">Sorangium cellulosum (strain So ce56)</name>
    <name type="common">Polyangium cellulosum (strain So ce56)</name>
    <dbReference type="NCBI Taxonomy" id="448385"/>
    <lineage>
        <taxon>Bacteria</taxon>
        <taxon>Pseudomonadati</taxon>
        <taxon>Myxococcota</taxon>
        <taxon>Polyangia</taxon>
        <taxon>Polyangiales</taxon>
        <taxon>Polyangiaceae</taxon>
        <taxon>Sorangium</taxon>
    </lineage>
</organism>
<dbReference type="BioCyc" id="SCEL448385:SCE_RS47460-MONOMER"/>
<keyword evidence="3" id="KW-0808">Transferase</keyword>
<reference evidence="3 4" key="1">
    <citation type="journal article" date="2007" name="Nat. Biotechnol.">
        <title>Complete genome sequence of the myxobacterium Sorangium cellulosum.</title>
        <authorList>
            <person name="Schneiker S."/>
            <person name="Perlova O."/>
            <person name="Kaiser O."/>
            <person name="Gerth K."/>
            <person name="Alici A."/>
            <person name="Altmeyer M.O."/>
            <person name="Bartels D."/>
            <person name="Bekel T."/>
            <person name="Beyer S."/>
            <person name="Bode E."/>
            <person name="Bode H.B."/>
            <person name="Bolten C.J."/>
            <person name="Choudhuri J.V."/>
            <person name="Doss S."/>
            <person name="Elnakady Y.A."/>
            <person name="Frank B."/>
            <person name="Gaigalat L."/>
            <person name="Goesmann A."/>
            <person name="Groeger C."/>
            <person name="Gross F."/>
            <person name="Jelsbak L."/>
            <person name="Jelsbak L."/>
            <person name="Kalinowski J."/>
            <person name="Kegler C."/>
            <person name="Knauber T."/>
            <person name="Konietzny S."/>
            <person name="Kopp M."/>
            <person name="Krause L."/>
            <person name="Krug D."/>
            <person name="Linke B."/>
            <person name="Mahmud T."/>
            <person name="Martinez-Arias R."/>
            <person name="McHardy A.C."/>
            <person name="Merai M."/>
            <person name="Meyer F."/>
            <person name="Mormann S."/>
            <person name="Munoz-Dorado J."/>
            <person name="Perez J."/>
            <person name="Pradella S."/>
            <person name="Rachid S."/>
            <person name="Raddatz G."/>
            <person name="Rosenau F."/>
            <person name="Rueckert C."/>
            <person name="Sasse F."/>
            <person name="Scharfe M."/>
            <person name="Schuster S.C."/>
            <person name="Suen G."/>
            <person name="Treuner-Lange A."/>
            <person name="Velicer G.J."/>
            <person name="Vorholter F.-J."/>
            <person name="Weissman K.J."/>
            <person name="Welch R.D."/>
            <person name="Wenzel S.C."/>
            <person name="Whitworth D.E."/>
            <person name="Wilhelm S."/>
            <person name="Wittmann C."/>
            <person name="Bloecker H."/>
            <person name="Puehler A."/>
            <person name="Mueller R."/>
        </authorList>
    </citation>
    <scope>NUCLEOTIDE SEQUENCE [LARGE SCALE GENOMIC DNA]</scope>
    <source>
        <strain evidence="4">So ce56</strain>
    </source>
</reference>
<dbReference type="CDD" id="cd01651">
    <property type="entry name" value="RT_G2_intron"/>
    <property type="match status" value="1"/>
</dbReference>
<dbReference type="InterPro" id="IPR051083">
    <property type="entry name" value="GrpII_Intron_Splice-Mob/Def"/>
</dbReference>
<evidence type="ECO:0000313" key="3">
    <source>
        <dbReference type="EMBL" id="CAN99454.1"/>
    </source>
</evidence>
<keyword evidence="3" id="KW-0548">Nucleotidyltransferase</keyword>
<evidence type="ECO:0000259" key="2">
    <source>
        <dbReference type="PROSITE" id="PS50878"/>
    </source>
</evidence>
<dbReference type="InterPro" id="IPR000477">
    <property type="entry name" value="RT_dom"/>
</dbReference>
<feature type="domain" description="Reverse transcriptase" evidence="2">
    <location>
        <begin position="11"/>
        <end position="262"/>
    </location>
</feature>
<dbReference type="SUPFAM" id="SSF56672">
    <property type="entry name" value="DNA/RNA polymerases"/>
    <property type="match status" value="1"/>
</dbReference>
<keyword evidence="4" id="KW-1185">Reference proteome</keyword>
<evidence type="ECO:0000256" key="1">
    <source>
        <dbReference type="ARBA" id="ARBA00034120"/>
    </source>
</evidence>
<protein>
    <submittedName>
        <fullName evidence="3">Reverse transcriptase/maturase</fullName>
    </submittedName>
</protein>
<dbReference type="PROSITE" id="PS50878">
    <property type="entry name" value="RT_POL"/>
    <property type="match status" value="1"/>
</dbReference>
<dbReference type="PANTHER" id="PTHR34047:SF8">
    <property type="entry name" value="PROTEIN YKFC"/>
    <property type="match status" value="1"/>
</dbReference>
<dbReference type="EMBL" id="AM746676">
    <property type="protein sequence ID" value="CAN99454.1"/>
    <property type="molecule type" value="Genomic_DNA"/>
</dbReference>